<feature type="transmembrane region" description="Helical" evidence="1">
    <location>
        <begin position="243"/>
        <end position="264"/>
    </location>
</feature>
<evidence type="ECO:0000256" key="1">
    <source>
        <dbReference type="HAMAP-Rule" id="MF_02062"/>
    </source>
</evidence>
<dbReference type="Pfam" id="PF03616">
    <property type="entry name" value="Glt_symporter"/>
    <property type="match status" value="1"/>
</dbReference>
<dbReference type="NCBIfam" id="TIGR00210">
    <property type="entry name" value="gltS"/>
    <property type="match status" value="1"/>
</dbReference>
<accession>A0A239C1U4</accession>
<feature type="transmembrane region" description="Helical" evidence="1">
    <location>
        <begin position="161"/>
        <end position="181"/>
    </location>
</feature>
<dbReference type="HAMAP" id="MF_02062">
    <property type="entry name" value="GltS"/>
    <property type="match status" value="1"/>
</dbReference>
<feature type="transmembrane region" description="Helical" evidence="1">
    <location>
        <begin position="309"/>
        <end position="329"/>
    </location>
</feature>
<keyword evidence="1" id="KW-0029">Amino-acid transport</keyword>
<keyword evidence="1" id="KW-0997">Cell inner membrane</keyword>
<evidence type="ECO:0000313" key="3">
    <source>
        <dbReference type="EMBL" id="SNS14227.1"/>
    </source>
</evidence>
<feature type="transmembrane region" description="Helical" evidence="1">
    <location>
        <begin position="276"/>
        <end position="297"/>
    </location>
</feature>
<comment type="subcellular location">
    <subcellularLocation>
        <location evidence="1">Cell inner membrane</location>
        <topology evidence="1">Multi-pass membrane protein</topology>
    </subcellularLocation>
</comment>
<dbReference type="GO" id="GO:0015501">
    <property type="term" value="F:glutamate:sodium symporter activity"/>
    <property type="evidence" value="ECO:0007669"/>
    <property type="project" value="UniProtKB-UniRule"/>
</dbReference>
<keyword evidence="1" id="KW-0472">Membrane</keyword>
<dbReference type="PANTHER" id="PTHR36178:SF1">
    <property type="entry name" value="SODIUM_GLUTAMATE SYMPORTER"/>
    <property type="match status" value="1"/>
</dbReference>
<dbReference type="RefSeq" id="WP_010490469.1">
    <property type="nucleotide sequence ID" value="NZ_FZOG01000002.1"/>
</dbReference>
<gene>
    <name evidence="1" type="primary">gltS</name>
    <name evidence="3" type="ORF">SAMN05216255_1464</name>
</gene>
<feature type="transmembrane region" description="Helical" evidence="1">
    <location>
        <begin position="375"/>
        <end position="398"/>
    </location>
</feature>
<feature type="transmembrane region" description="Helical" evidence="1">
    <location>
        <begin position="219"/>
        <end position="237"/>
    </location>
</feature>
<comment type="similarity">
    <text evidence="1">Belongs to the glutamate:Na(+) symporter (ESS) (TC 2.A.27) family.</text>
</comment>
<dbReference type="Proteomes" id="UP000242915">
    <property type="component" value="Unassembled WGS sequence"/>
</dbReference>
<keyword evidence="1" id="KW-0812">Transmembrane</keyword>
<feature type="transmembrane region" description="Helical" evidence="1">
    <location>
        <begin position="32"/>
        <end position="54"/>
    </location>
</feature>
<dbReference type="InterPro" id="IPR004445">
    <property type="entry name" value="GltS"/>
</dbReference>
<keyword evidence="4" id="KW-1185">Reference proteome</keyword>
<feature type="transmembrane region" description="Helical" evidence="1">
    <location>
        <begin position="96"/>
        <end position="121"/>
    </location>
</feature>
<keyword evidence="1" id="KW-0915">Sodium</keyword>
<organism evidence="3 4">
    <name type="scientific">Pseudomonas segetis</name>
    <dbReference type="NCBI Taxonomy" id="298908"/>
    <lineage>
        <taxon>Bacteria</taxon>
        <taxon>Pseudomonadati</taxon>
        <taxon>Pseudomonadota</taxon>
        <taxon>Gammaproteobacteria</taxon>
        <taxon>Pseudomonadales</taxon>
        <taxon>Pseudomonadaceae</taxon>
        <taxon>Pseudomonas</taxon>
    </lineage>
</organism>
<keyword evidence="1" id="KW-0769">Symport</keyword>
<keyword evidence="1" id="KW-1133">Transmembrane helix</keyword>
<evidence type="ECO:0000313" key="4">
    <source>
        <dbReference type="Proteomes" id="UP000242915"/>
    </source>
</evidence>
<sequence>MLTLELDALTTTALALLLLGAGAFLKKRSYWLTQLCVPAPVIGGFGFALLVWLLRNQELLSLKFDTALQTPLMVAFFTTVGLGGSLGLLRKGGKVLFVYLGACWFLALLQNALGVGVASLLGIDPLLGLMAGAVSLEGGFGAAAAFGPVAESLGAQGATTAALAAATFGMVAGGLLGTPIARWLIERRKLAVVTEQVSSLAALSPGEQAPAQALDAPTLLRLLACILVIMVLGFWLGNALNDHLGIVLPSYVGAMFVAVLLRNLNDRARIIEIPDSAISTIGDVCLGIFLTMAMMSLKFWELEQLGLPLLGILVVQILVMILLTVFVLFRLLGANYDAAVLCAGFMGHGLGATPNAVANMGAVCEHYKVFSYKAFIIVPLCGAVLIDIVAIPLITWFLNAFAGV</sequence>
<evidence type="ECO:0000256" key="2">
    <source>
        <dbReference type="NCBIfam" id="TIGR00210"/>
    </source>
</evidence>
<dbReference type="AlphaFoldDB" id="A0A239C1U4"/>
<feature type="transmembrane region" description="Helical" evidence="1">
    <location>
        <begin position="66"/>
        <end position="89"/>
    </location>
</feature>
<dbReference type="GO" id="GO:0005886">
    <property type="term" value="C:plasma membrane"/>
    <property type="evidence" value="ECO:0007669"/>
    <property type="project" value="UniProtKB-SubCell"/>
</dbReference>
<proteinExistence type="inferred from homology"/>
<dbReference type="EMBL" id="FZOG01000002">
    <property type="protein sequence ID" value="SNS14227.1"/>
    <property type="molecule type" value="Genomic_DNA"/>
</dbReference>
<feature type="transmembrane region" description="Helical" evidence="1">
    <location>
        <begin position="6"/>
        <end position="25"/>
    </location>
</feature>
<dbReference type="PANTHER" id="PTHR36178">
    <property type="entry name" value="SLR0625 PROTEIN"/>
    <property type="match status" value="1"/>
</dbReference>
<keyword evidence="1" id="KW-1003">Cell membrane</keyword>
<name>A0A239C1U4_9PSED</name>
<protein>
    <recommendedName>
        <fullName evidence="1 2">Sodium/glutamate symporter</fullName>
    </recommendedName>
</protein>
<keyword evidence="1" id="KW-0739">Sodium transport</keyword>
<reference evidence="4" key="1">
    <citation type="submission" date="2017-06" db="EMBL/GenBank/DDBJ databases">
        <authorList>
            <person name="Varghese N."/>
            <person name="Submissions S."/>
        </authorList>
    </citation>
    <scope>NUCLEOTIDE SEQUENCE [LARGE SCALE GENOMIC DNA]</scope>
    <source>
        <strain evidence="4">CIP 108523</strain>
    </source>
</reference>
<keyword evidence="1" id="KW-0813">Transport</keyword>
<dbReference type="GO" id="GO:0015813">
    <property type="term" value="P:L-glutamate transmembrane transport"/>
    <property type="evidence" value="ECO:0007669"/>
    <property type="project" value="UniProtKB-UniRule"/>
</dbReference>
<keyword evidence="1" id="KW-0406">Ion transport</keyword>
<comment type="function">
    <text evidence="1">Catalyzes the sodium-dependent transport of glutamate.</text>
</comment>